<dbReference type="Pfam" id="PF02515">
    <property type="entry name" value="CoA_transf_3"/>
    <property type="match status" value="1"/>
</dbReference>
<dbReference type="PANTHER" id="PTHR48207">
    <property type="entry name" value="SUCCINATE--HYDROXYMETHYLGLUTARATE COA-TRANSFERASE"/>
    <property type="match status" value="1"/>
</dbReference>
<dbReference type="InterPro" id="IPR050483">
    <property type="entry name" value="CoA-transferase_III_domain"/>
</dbReference>
<keyword evidence="3" id="KW-1185">Reference proteome</keyword>
<dbReference type="AlphaFoldDB" id="A0AAE2ZV79"/>
<sequence>MKKLLDGICILEITTIVMGPLAGQILADLGAEVIKLEPLDGDLARYSGTVGPSGMGALFANNNRNKKSIAVDLRKPEGQAVLKRLMKRSDVLLHNMRPKAADRLGLSLNAARAANEKIIHCAAVGFGSDGPYAGRAAYDDVIQAVSGVAALPLEMGREPQYAPTIMADKVAALHVVYSILAALMHRERSGEACAVEVPMFEAITAFLLNEHLDGASFNEDARPGYVRLLNPNRRPYKTADGWLAVMPYSGAHWEKTLADIGEEAVMKETWFATAAGRNANSETLYGVLVKALPSRTTAEWVDTFSRLDIPHAVVNTMQDLMHDEHLQAVDFFRPTDGLEGRLRSVPQPVKFMDVEETPDGPPPELGVHADAILADLGYSDEEIAELRKAGVLSR</sequence>
<dbReference type="InterPro" id="IPR023606">
    <property type="entry name" value="CoA-Trfase_III_dom_1_sf"/>
</dbReference>
<dbReference type="Gene3D" id="3.40.50.10540">
    <property type="entry name" value="Crotonobetainyl-coa:carnitine coa-transferase, domain 1"/>
    <property type="match status" value="1"/>
</dbReference>
<dbReference type="InterPro" id="IPR003673">
    <property type="entry name" value="CoA-Trfase_fam_III"/>
</dbReference>
<comment type="caution">
    <text evidence="2">The sequence shown here is derived from an EMBL/GenBank/DDBJ whole genome shotgun (WGS) entry which is preliminary data.</text>
</comment>
<name>A0AAE2ZV79_9HYPH</name>
<accession>A0AAE2ZV79</accession>
<reference evidence="2" key="1">
    <citation type="submission" date="2021-08" db="EMBL/GenBank/DDBJ databases">
        <title>Hoeflea bacterium WL0058 sp. nov., isolated from the sediment.</title>
        <authorList>
            <person name="Wang L."/>
            <person name="Zhang D."/>
        </authorList>
    </citation>
    <scope>NUCLEOTIDE SEQUENCE</scope>
    <source>
        <strain evidence="2">WL0058</strain>
    </source>
</reference>
<organism evidence="2 3">
    <name type="scientific">Flavimaribacter sediminis</name>
    <dbReference type="NCBI Taxonomy" id="2865987"/>
    <lineage>
        <taxon>Bacteria</taxon>
        <taxon>Pseudomonadati</taxon>
        <taxon>Pseudomonadota</taxon>
        <taxon>Alphaproteobacteria</taxon>
        <taxon>Hyphomicrobiales</taxon>
        <taxon>Rhizobiaceae</taxon>
        <taxon>Flavimaribacter</taxon>
    </lineage>
</organism>
<gene>
    <name evidence="2" type="ORF">K1W69_24150</name>
</gene>
<dbReference type="EMBL" id="JAICBX010000006">
    <property type="protein sequence ID" value="MBW8640307.1"/>
    <property type="molecule type" value="Genomic_DNA"/>
</dbReference>
<dbReference type="InterPro" id="IPR044855">
    <property type="entry name" value="CoA-Trfase_III_dom3_sf"/>
</dbReference>
<evidence type="ECO:0000313" key="3">
    <source>
        <dbReference type="Proteomes" id="UP001196509"/>
    </source>
</evidence>
<evidence type="ECO:0000256" key="1">
    <source>
        <dbReference type="ARBA" id="ARBA00022679"/>
    </source>
</evidence>
<protein>
    <submittedName>
        <fullName evidence="2">CoA transferase</fullName>
    </submittedName>
</protein>
<dbReference type="SUPFAM" id="SSF89796">
    <property type="entry name" value="CoA-transferase family III (CaiB/BaiF)"/>
    <property type="match status" value="1"/>
</dbReference>
<keyword evidence="1 2" id="KW-0808">Transferase</keyword>
<dbReference type="PANTHER" id="PTHR48207:SF4">
    <property type="entry name" value="BLL6097 PROTEIN"/>
    <property type="match status" value="1"/>
</dbReference>
<dbReference type="RefSeq" id="WP_220231044.1">
    <property type="nucleotide sequence ID" value="NZ_JAICBX010000006.1"/>
</dbReference>
<dbReference type="GO" id="GO:0008410">
    <property type="term" value="F:CoA-transferase activity"/>
    <property type="evidence" value="ECO:0007669"/>
    <property type="project" value="TreeGrafter"/>
</dbReference>
<evidence type="ECO:0000313" key="2">
    <source>
        <dbReference type="EMBL" id="MBW8640307.1"/>
    </source>
</evidence>
<proteinExistence type="predicted"/>
<dbReference type="Proteomes" id="UP001196509">
    <property type="component" value="Unassembled WGS sequence"/>
</dbReference>
<dbReference type="Gene3D" id="3.30.1540.10">
    <property type="entry name" value="formyl-coa transferase, domain 3"/>
    <property type="match status" value="1"/>
</dbReference>